<gene>
    <name evidence="1" type="ORF">IAC54_05555</name>
</gene>
<evidence type="ECO:0000313" key="1">
    <source>
        <dbReference type="EMBL" id="MBO8438349.1"/>
    </source>
</evidence>
<accession>A0A9D9H785</accession>
<dbReference type="Proteomes" id="UP000823636">
    <property type="component" value="Unassembled WGS sequence"/>
</dbReference>
<name>A0A9D9H785_9BACT</name>
<feature type="non-terminal residue" evidence="1">
    <location>
        <position position="91"/>
    </location>
</feature>
<dbReference type="EMBL" id="JADIMW010000062">
    <property type="protein sequence ID" value="MBO8438349.1"/>
    <property type="molecule type" value="Genomic_DNA"/>
</dbReference>
<comment type="caution">
    <text evidence="1">The sequence shown here is derived from an EMBL/GenBank/DDBJ whole genome shotgun (WGS) entry which is preliminary data.</text>
</comment>
<evidence type="ECO:0000313" key="2">
    <source>
        <dbReference type="Proteomes" id="UP000823636"/>
    </source>
</evidence>
<protein>
    <submittedName>
        <fullName evidence="1">Uncharacterized protein</fullName>
    </submittedName>
</protein>
<reference evidence="1" key="1">
    <citation type="submission" date="2020-10" db="EMBL/GenBank/DDBJ databases">
        <authorList>
            <person name="Gilroy R."/>
        </authorList>
    </citation>
    <scope>NUCLEOTIDE SEQUENCE</scope>
    <source>
        <strain evidence="1">G3-4614</strain>
    </source>
</reference>
<dbReference type="PROSITE" id="PS51257">
    <property type="entry name" value="PROKAR_LIPOPROTEIN"/>
    <property type="match status" value="1"/>
</dbReference>
<sequence length="91" mass="9885">MDRGLKNLRHAVLAIISLCVVAGCGDEYCDESGSGIPLVGIYTMENPPVAASLDSLTVYGKDQKTDSMLYDTVSNVHTFYTPLDIDKDEVK</sequence>
<organism evidence="1 2">
    <name type="scientific">Candidatus Caccoplasma merdipullorum</name>
    <dbReference type="NCBI Taxonomy" id="2840718"/>
    <lineage>
        <taxon>Bacteria</taxon>
        <taxon>Pseudomonadati</taxon>
        <taxon>Bacteroidota</taxon>
        <taxon>Bacteroidia</taxon>
        <taxon>Bacteroidales</taxon>
        <taxon>Bacteroidaceae</taxon>
        <taxon>Bacteroidaceae incertae sedis</taxon>
        <taxon>Candidatus Caccoplasma</taxon>
    </lineage>
</organism>
<dbReference type="AlphaFoldDB" id="A0A9D9H785"/>
<reference evidence="1" key="2">
    <citation type="journal article" date="2021" name="PeerJ">
        <title>Extensive microbial diversity within the chicken gut microbiome revealed by metagenomics and culture.</title>
        <authorList>
            <person name="Gilroy R."/>
            <person name="Ravi A."/>
            <person name="Getino M."/>
            <person name="Pursley I."/>
            <person name="Horton D.L."/>
            <person name="Alikhan N.F."/>
            <person name="Baker D."/>
            <person name="Gharbi K."/>
            <person name="Hall N."/>
            <person name="Watson M."/>
            <person name="Adriaenssens E.M."/>
            <person name="Foster-Nyarko E."/>
            <person name="Jarju S."/>
            <person name="Secka A."/>
            <person name="Antonio M."/>
            <person name="Oren A."/>
            <person name="Chaudhuri R.R."/>
            <person name="La Ragione R."/>
            <person name="Hildebrand F."/>
            <person name="Pallen M.J."/>
        </authorList>
    </citation>
    <scope>NUCLEOTIDE SEQUENCE</scope>
    <source>
        <strain evidence="1">G3-4614</strain>
    </source>
</reference>
<proteinExistence type="predicted"/>